<name>A0A518APA3_9BACT</name>
<sequence>MKSKIIQSVGFLKTTAIGGLLFLLPLAVIGALLGYVYNAVLVVYTPLREYLPVSSTLGVLLLFLIAIAIVLFLCFVCGLAARRAIARQFTQTIEKQLVTVYPKYAIYKDILTGNISDGTIGPSLQPVTVRLDDMIRIGYEAGRTSQDLVIVYLPGSPDPWIGSVAIVESHRVEPLDVDFGETSAICERLGRESVHLLNSLQPSGQTKPPVAEQKESND</sequence>
<dbReference type="AlphaFoldDB" id="A0A518APA3"/>
<keyword evidence="4" id="KW-1185">Reference proteome</keyword>
<dbReference type="Proteomes" id="UP000315750">
    <property type="component" value="Chromosome"/>
</dbReference>
<accession>A0A518APA3</accession>
<gene>
    <name evidence="3" type="ORF">Pan181_27690</name>
</gene>
<dbReference type="EMBL" id="CP036278">
    <property type="protein sequence ID" value="QDU56559.1"/>
    <property type="molecule type" value="Genomic_DNA"/>
</dbReference>
<evidence type="ECO:0008006" key="5">
    <source>
        <dbReference type="Google" id="ProtNLM"/>
    </source>
</evidence>
<organism evidence="3 4">
    <name type="scientific">Aeoliella mucimassa</name>
    <dbReference type="NCBI Taxonomy" id="2527972"/>
    <lineage>
        <taxon>Bacteria</taxon>
        <taxon>Pseudomonadati</taxon>
        <taxon>Planctomycetota</taxon>
        <taxon>Planctomycetia</taxon>
        <taxon>Pirellulales</taxon>
        <taxon>Lacipirellulaceae</taxon>
        <taxon>Aeoliella</taxon>
    </lineage>
</organism>
<keyword evidence="2" id="KW-0472">Membrane</keyword>
<keyword evidence="2" id="KW-1133">Transmembrane helix</keyword>
<dbReference type="RefSeq" id="WP_145247292.1">
    <property type="nucleotide sequence ID" value="NZ_CP036278.1"/>
</dbReference>
<feature type="region of interest" description="Disordered" evidence="1">
    <location>
        <begin position="199"/>
        <end position="218"/>
    </location>
</feature>
<proteinExistence type="predicted"/>
<feature type="transmembrane region" description="Helical" evidence="2">
    <location>
        <begin position="57"/>
        <end position="81"/>
    </location>
</feature>
<evidence type="ECO:0000313" key="4">
    <source>
        <dbReference type="Proteomes" id="UP000315750"/>
    </source>
</evidence>
<keyword evidence="2" id="KW-0812">Transmembrane</keyword>
<evidence type="ECO:0000256" key="1">
    <source>
        <dbReference type="SAM" id="MobiDB-lite"/>
    </source>
</evidence>
<evidence type="ECO:0000313" key="3">
    <source>
        <dbReference type="EMBL" id="QDU56559.1"/>
    </source>
</evidence>
<feature type="transmembrane region" description="Helical" evidence="2">
    <location>
        <begin position="12"/>
        <end position="37"/>
    </location>
</feature>
<evidence type="ECO:0000256" key="2">
    <source>
        <dbReference type="SAM" id="Phobius"/>
    </source>
</evidence>
<dbReference type="KEGG" id="amuc:Pan181_27690"/>
<reference evidence="3 4" key="1">
    <citation type="submission" date="2019-02" db="EMBL/GenBank/DDBJ databases">
        <title>Deep-cultivation of Planctomycetes and their phenomic and genomic characterization uncovers novel biology.</title>
        <authorList>
            <person name="Wiegand S."/>
            <person name="Jogler M."/>
            <person name="Boedeker C."/>
            <person name="Pinto D."/>
            <person name="Vollmers J."/>
            <person name="Rivas-Marin E."/>
            <person name="Kohn T."/>
            <person name="Peeters S.H."/>
            <person name="Heuer A."/>
            <person name="Rast P."/>
            <person name="Oberbeckmann S."/>
            <person name="Bunk B."/>
            <person name="Jeske O."/>
            <person name="Meyerdierks A."/>
            <person name="Storesund J.E."/>
            <person name="Kallscheuer N."/>
            <person name="Luecker S."/>
            <person name="Lage O.M."/>
            <person name="Pohl T."/>
            <person name="Merkel B.J."/>
            <person name="Hornburger P."/>
            <person name="Mueller R.-W."/>
            <person name="Bruemmer F."/>
            <person name="Labrenz M."/>
            <person name="Spormann A.M."/>
            <person name="Op den Camp H."/>
            <person name="Overmann J."/>
            <person name="Amann R."/>
            <person name="Jetten M.S.M."/>
            <person name="Mascher T."/>
            <person name="Medema M.H."/>
            <person name="Devos D.P."/>
            <person name="Kaster A.-K."/>
            <person name="Ovreas L."/>
            <person name="Rohde M."/>
            <person name="Galperin M.Y."/>
            <person name="Jogler C."/>
        </authorList>
    </citation>
    <scope>NUCLEOTIDE SEQUENCE [LARGE SCALE GENOMIC DNA]</scope>
    <source>
        <strain evidence="3 4">Pan181</strain>
    </source>
</reference>
<dbReference type="OrthoDB" id="260491at2"/>
<protein>
    <recommendedName>
        <fullName evidence="5">DUF502 domain-containing protein</fullName>
    </recommendedName>
</protein>